<name>A0AAW3SYE9_9GAMM</name>
<comment type="caution">
    <text evidence="2">The sequence shown here is derived from an EMBL/GenBank/DDBJ whole genome shotgun (WGS) entry which is preliminary data.</text>
</comment>
<gene>
    <name evidence="2" type="ORF">H2Y57_07810</name>
</gene>
<dbReference type="Proteomes" id="UP000557749">
    <property type="component" value="Unassembled WGS sequence"/>
</dbReference>
<evidence type="ECO:0000256" key="1">
    <source>
        <dbReference type="SAM" id="Phobius"/>
    </source>
</evidence>
<feature type="transmembrane region" description="Helical" evidence="1">
    <location>
        <begin position="12"/>
        <end position="43"/>
    </location>
</feature>
<feature type="transmembrane region" description="Helical" evidence="1">
    <location>
        <begin position="63"/>
        <end position="80"/>
    </location>
</feature>
<sequence>MKREKVEIKIRLYLLIKLMLMCMILFLFFDFISVLLASVIIYFKKDFFPFSWQDVFSSFFESGYVGGLILGVGIWIKVTLEERKARKKPTK</sequence>
<dbReference type="EMBL" id="JACERJ010000003">
    <property type="protein sequence ID" value="MBA5203588.1"/>
    <property type="molecule type" value="Genomic_DNA"/>
</dbReference>
<keyword evidence="1" id="KW-1133">Transmembrane helix</keyword>
<evidence type="ECO:0000313" key="2">
    <source>
        <dbReference type="EMBL" id="MBA5203588.1"/>
    </source>
</evidence>
<reference evidence="2 3" key="1">
    <citation type="submission" date="2020-07" db="EMBL/GenBank/DDBJ databases">
        <title>Characterization of Pectobacterium aroidearum strains causing soft rot on Amorphophallus konjac.</title>
        <authorList>
            <person name="Xie H."/>
        </authorList>
    </citation>
    <scope>NUCLEOTIDE SEQUENCE [LARGE SCALE GENOMIC DNA]</scope>
    <source>
        <strain evidence="2 3">MY7</strain>
    </source>
</reference>
<dbReference type="AlphaFoldDB" id="A0AAW3SYE9"/>
<keyword evidence="1" id="KW-0812">Transmembrane</keyword>
<evidence type="ECO:0000313" key="3">
    <source>
        <dbReference type="Proteomes" id="UP000557749"/>
    </source>
</evidence>
<dbReference type="RefSeq" id="WP_181844912.1">
    <property type="nucleotide sequence ID" value="NZ_JACERJ010000003.1"/>
</dbReference>
<proteinExistence type="predicted"/>
<accession>A0AAW3SYE9</accession>
<keyword evidence="1" id="KW-0472">Membrane</keyword>
<protein>
    <submittedName>
        <fullName evidence="2">Uncharacterized protein</fullName>
    </submittedName>
</protein>
<organism evidence="2 3">
    <name type="scientific">Pectobacterium aroidearum</name>
    <dbReference type="NCBI Taxonomy" id="1201031"/>
    <lineage>
        <taxon>Bacteria</taxon>
        <taxon>Pseudomonadati</taxon>
        <taxon>Pseudomonadota</taxon>
        <taxon>Gammaproteobacteria</taxon>
        <taxon>Enterobacterales</taxon>
        <taxon>Pectobacteriaceae</taxon>
        <taxon>Pectobacterium</taxon>
    </lineage>
</organism>